<reference evidence="12 13" key="1">
    <citation type="journal article" date="2016" name="BMC Genomics">
        <title>Comparative genomics reveals Cyclospora cayetanensis possesses coccidia-like metabolism and invasion components but unique surface antigens.</title>
        <authorList>
            <person name="Liu S."/>
            <person name="Wang L."/>
            <person name="Zheng H."/>
            <person name="Xu Z."/>
            <person name="Roellig D.M."/>
            <person name="Li N."/>
            <person name="Frace M.A."/>
            <person name="Tang K."/>
            <person name="Arrowood M.J."/>
            <person name="Moss D.M."/>
            <person name="Zhang L."/>
            <person name="Feng Y."/>
            <person name="Xiao L."/>
        </authorList>
    </citation>
    <scope>NUCLEOTIDE SEQUENCE [LARGE SCALE GENOMIC DNA]</scope>
    <source>
        <strain evidence="12 13">CHN_HEN01</strain>
    </source>
</reference>
<dbReference type="Gene3D" id="2.70.98.30">
    <property type="entry name" value="Golgi alpha-mannosidase II, domain 4"/>
    <property type="match status" value="1"/>
</dbReference>
<accession>A0A1D3D9F3</accession>
<keyword evidence="10" id="KW-1133">Transmembrane helix</keyword>
<keyword evidence="10" id="KW-0472">Membrane</keyword>
<comment type="similarity">
    <text evidence="2">Belongs to the glycosyl hydrolase 81 family.</text>
</comment>
<keyword evidence="8" id="KW-0624">Polysaccharide degradation</keyword>
<dbReference type="Proteomes" id="UP000095192">
    <property type="component" value="Unassembled WGS sequence"/>
</dbReference>
<keyword evidence="5" id="KW-0119">Carbohydrate metabolism</keyword>
<dbReference type="PANTHER" id="PTHR31983:SF0">
    <property type="entry name" value="GLUCAN ENDO-1,3-BETA-D-GLUCOSIDASE 2"/>
    <property type="match status" value="1"/>
</dbReference>
<dbReference type="InterPro" id="IPR005200">
    <property type="entry name" value="Endo-beta-glucanase"/>
</dbReference>
<keyword evidence="7" id="KW-0961">Cell wall biogenesis/degradation</keyword>
<evidence type="ECO:0000259" key="11">
    <source>
        <dbReference type="Pfam" id="PF17652"/>
    </source>
</evidence>
<proteinExistence type="inferred from homology"/>
<dbReference type="VEuPathDB" id="ToxoDB:cyc_04898"/>
<dbReference type="InParanoid" id="A0A1D3D9F3"/>
<keyword evidence="4" id="KW-0378">Hydrolase</keyword>
<evidence type="ECO:0000256" key="5">
    <source>
        <dbReference type="ARBA" id="ARBA00023277"/>
    </source>
</evidence>
<organism evidence="12 13">
    <name type="scientific">Cyclospora cayetanensis</name>
    <dbReference type="NCBI Taxonomy" id="88456"/>
    <lineage>
        <taxon>Eukaryota</taxon>
        <taxon>Sar</taxon>
        <taxon>Alveolata</taxon>
        <taxon>Apicomplexa</taxon>
        <taxon>Conoidasida</taxon>
        <taxon>Coccidia</taxon>
        <taxon>Eucoccidiorida</taxon>
        <taxon>Eimeriorina</taxon>
        <taxon>Eimeriidae</taxon>
        <taxon>Cyclospora</taxon>
    </lineage>
</organism>
<keyword evidence="6" id="KW-0326">Glycosidase</keyword>
<feature type="compositionally biased region" description="Basic and acidic residues" evidence="9">
    <location>
        <begin position="16"/>
        <end position="30"/>
    </location>
</feature>
<comment type="caution">
    <text evidence="12">The sequence shown here is derived from an EMBL/GenBank/DDBJ whole genome shotgun (WGS) entry which is preliminary data.</text>
</comment>
<dbReference type="InterPro" id="IPR040720">
    <property type="entry name" value="GH81_C"/>
</dbReference>
<keyword evidence="13" id="KW-1185">Reference proteome</keyword>
<dbReference type="GO" id="GO:0042973">
    <property type="term" value="F:glucan endo-1,3-beta-D-glucosidase activity"/>
    <property type="evidence" value="ECO:0007669"/>
    <property type="project" value="UniProtKB-EC"/>
</dbReference>
<dbReference type="Pfam" id="PF17652">
    <property type="entry name" value="Glyco_hydro81C"/>
    <property type="match status" value="1"/>
</dbReference>
<evidence type="ECO:0000256" key="6">
    <source>
        <dbReference type="ARBA" id="ARBA00023295"/>
    </source>
</evidence>
<evidence type="ECO:0000256" key="9">
    <source>
        <dbReference type="SAM" id="MobiDB-lite"/>
    </source>
</evidence>
<evidence type="ECO:0000256" key="4">
    <source>
        <dbReference type="ARBA" id="ARBA00022801"/>
    </source>
</evidence>
<evidence type="ECO:0000256" key="3">
    <source>
        <dbReference type="ARBA" id="ARBA00012780"/>
    </source>
</evidence>
<evidence type="ECO:0000256" key="1">
    <source>
        <dbReference type="ARBA" id="ARBA00000382"/>
    </source>
</evidence>
<dbReference type="EC" id="3.2.1.39" evidence="3"/>
<evidence type="ECO:0000256" key="8">
    <source>
        <dbReference type="ARBA" id="ARBA00023326"/>
    </source>
</evidence>
<dbReference type="GO" id="GO:0000272">
    <property type="term" value="P:polysaccharide catabolic process"/>
    <property type="evidence" value="ECO:0007669"/>
    <property type="project" value="UniProtKB-KW"/>
</dbReference>
<feature type="transmembrane region" description="Helical" evidence="10">
    <location>
        <begin position="62"/>
        <end position="82"/>
    </location>
</feature>
<feature type="region of interest" description="Disordered" evidence="9">
    <location>
        <begin position="1"/>
        <end position="45"/>
    </location>
</feature>
<sequence>MTDLEGPTKPDLAYPLREETGLRWRSRESSQEEDGSFSEKNSAKGKKPRRSLLGALLQRNKCSITILCICVLILIHGILTAVNRPPPGMVRLETLESLAKASMAGSFPGMVAKKSSSLYLFGGVPISDSTDWLDPEHLGLQSVHRARDGLGGLAFDPSLWDPKLIDSDGLPRQPLSTSAWWIPFVIPPGSGPVHVVNSCPYLLSVRSKPKGRTDLVGDTAGLTVRGPMLVGEHTSTGASFGFQQSAGPVGFGFFIGIRLRDSGDEVKRHYIANPSPLSFEKVWEIQRFHEDDNEMVDPTRVVVQTMRAFIVRGSPYITLDIPAGQKLILETLSADTNAAKRNAVERLTNFSGHPTEGTHTCTSLLEKPMETDAFEVDLSDGTQWIAVTDRRIRLTCEAAPTHHRLLTVQVLKEPLIIRVALSSLCNHDILKEKRRSPTAYPTHFYGAAELCPPDNAQDLSRTRWKFMTLFNIMPRRHLDDAGPGKAMFEKVFTRFALRDQLELISKNPIYGGFELVTMPWKADLIASAIRDLTNPIDAIVIPNDFVRGSDLGVSGDLYYWLTVDFLSVRGKALILTGGISGEGRIKALLNSVFSITAEHSSTSTEDDAVVSKMHQIYDTTPYEKDQGVPPIFRPENMPKELNWPMAIHEDLQDGHTYPTRSRNSIEFMVPQHHGWPFTPYCVRRIAWLGMKWDTDALPLDEGWAVLLARSLRHGTCSEPNRDGKTCSPLKKVLLVEPAAFTEQADFIRTAADLLLDKEGALDEARLRTFLRGTKNVDTGNLGNEITELVDEDTELLRDFLLRHALFYPKQGELEFWPQKSEGAKTASERRSSRHLPLCALMRGRTCGRSFGADPPMSPSTIVSQKFGTWMYPFKHGNRAALLINLPQAGLTSFPIKDPVGREVDILRHLHPSWHNVLRWSLKQDFTGYTKLSSENLEKEADDMQKWVRLMHRYASLAVVANSAGMHAEKLQALSSIKTGLERLLSGQFDNILIYDSTFGGILPCGCRRQEKEGPCITLPRVGLSEIEFAGAEEGRGDPRAILSLGNLCPALRDSSVEGGAGFYEGTQALFGYIIHMAAVVAHFEPEWLNTRLRILMPTGIAKPKIHYLILNLILNIAAPDFLGPYSDPLVRKALQRGFTPYRHKDWWYMNSYDSGMHYVDSKGPYSVSPSETTFAYWAIAQYGKVTKDMSLHRWGAVLAGTELYAGNAFFRVKEWNSIYPHALRYLGALGRVHESGASFETIEGVEPYMVDCKALEPSDP</sequence>
<name>A0A1D3D9F3_9EIME</name>
<evidence type="ECO:0000313" key="12">
    <source>
        <dbReference type="EMBL" id="OEH80081.1"/>
    </source>
</evidence>
<dbReference type="VEuPathDB" id="ToxoDB:LOC34621355"/>
<dbReference type="GO" id="GO:0052861">
    <property type="term" value="F:endo-1,3(4)-beta-glucanase activity"/>
    <property type="evidence" value="ECO:0007669"/>
    <property type="project" value="InterPro"/>
</dbReference>
<dbReference type="EMBL" id="JROU02000193">
    <property type="protein sequence ID" value="OEH80081.1"/>
    <property type="molecule type" value="Genomic_DNA"/>
</dbReference>
<evidence type="ECO:0000313" key="13">
    <source>
        <dbReference type="Proteomes" id="UP000095192"/>
    </source>
</evidence>
<gene>
    <name evidence="12" type="ORF">cyc_04898</name>
</gene>
<dbReference type="PANTHER" id="PTHR31983">
    <property type="entry name" value="ENDO-1,3(4)-BETA-GLUCANASE 1"/>
    <property type="match status" value="1"/>
</dbReference>
<evidence type="ECO:0000256" key="7">
    <source>
        <dbReference type="ARBA" id="ARBA00023316"/>
    </source>
</evidence>
<dbReference type="GO" id="GO:0071555">
    <property type="term" value="P:cell wall organization"/>
    <property type="evidence" value="ECO:0007669"/>
    <property type="project" value="UniProtKB-KW"/>
</dbReference>
<feature type="domain" description="Glycosyl hydrolase family 81 C-terminal" evidence="11">
    <location>
        <begin position="1053"/>
        <end position="1223"/>
    </location>
</feature>
<keyword evidence="10" id="KW-0812">Transmembrane</keyword>
<evidence type="ECO:0000256" key="10">
    <source>
        <dbReference type="SAM" id="Phobius"/>
    </source>
</evidence>
<dbReference type="VEuPathDB" id="ToxoDB:LOC113146910"/>
<comment type="catalytic activity">
    <reaction evidence="1">
        <text>Hydrolysis of (1-&gt;3)-beta-D-glucosidic linkages in (1-&gt;3)-beta-D-glucans.</text>
        <dbReference type="EC" id="3.2.1.39"/>
    </reaction>
</comment>
<evidence type="ECO:0000256" key="2">
    <source>
        <dbReference type="ARBA" id="ARBA00010730"/>
    </source>
</evidence>
<protein>
    <recommendedName>
        <fullName evidence="3">glucan endo-1,3-beta-D-glucosidase</fullName>
        <ecNumber evidence="3">3.2.1.39</ecNumber>
    </recommendedName>
</protein>
<dbReference type="AlphaFoldDB" id="A0A1D3D9F3"/>